<dbReference type="Gene3D" id="2.30.30.190">
    <property type="entry name" value="CAP Gly-rich-like domain"/>
    <property type="match status" value="1"/>
</dbReference>
<evidence type="ECO:0000256" key="2">
    <source>
        <dbReference type="ARBA" id="ARBA00011010"/>
    </source>
</evidence>
<dbReference type="InterPro" id="IPR022157">
    <property type="entry name" value="Dynactin"/>
</dbReference>
<sequence>MSFEVGARVETEKTGKGRVAFCGEVQFAEGEWVGVILDEPRGKNNGTVQGVQYFTCEPNYGLFIRPTQLKPESARARTSGLKTPVARKDVAQANKGARSSPGGSPKVSPSVSLERLSKAPGPKKVLSSSRLADSADPPKMAREGSNLSQAGSEKSEKQEKEKPPQKEEKQPEKPPEKSPEKPESVMDKVKKLQESAAPMSPMSPVHTSIPSGMDEGTEQEYLRLQVKDLSEKLETLRIKRKEDHTKLVDYERSKIQLQALMELKSKMADQLLDLQRQLQEARKEAIESREWKEANQDELSSAAEQLEMATIDKEMAEERAEALQIELDCLKLKNEELEADLEILKEEMAAGGGGTISEGNSVQLKQLELQNERLKEALIKLRDINAAAQAEKTAAVREAEVLRTENVELVRAAEIARKTADDADMRIHDYQEQICTPVFVLWRICEAYVKQEANGEKFFRQLESDRDELEALRDMDDQMMEEQKLVEKALLGEIEGLHIKINELQQRMKQEEDHREELISTIMKFRKKVGEQNEEIQDLKDQSVERQVSAIEVEFARKQMGYLKQFLPDNFTKAGGDSDAVILNVLFPRLAAKAKLLAKLIAERFPGVPGGTRREHVTKSHKAEQWAHSARIAHTMSALVAVCGQFER</sequence>
<dbReference type="SUPFAM" id="SSF74924">
    <property type="entry name" value="Cap-Gly domain"/>
    <property type="match status" value="1"/>
</dbReference>
<dbReference type="GO" id="GO:0005874">
    <property type="term" value="C:microtubule"/>
    <property type="evidence" value="ECO:0007669"/>
    <property type="project" value="UniProtKB-KW"/>
</dbReference>
<keyword evidence="6" id="KW-0243">Dynein</keyword>
<evidence type="ECO:0000256" key="8">
    <source>
        <dbReference type="ARBA" id="ARBA00023212"/>
    </source>
</evidence>
<organism evidence="12 13">
    <name type="scientific">Ancylostoma ceylanicum</name>
    <dbReference type="NCBI Taxonomy" id="53326"/>
    <lineage>
        <taxon>Eukaryota</taxon>
        <taxon>Metazoa</taxon>
        <taxon>Ecdysozoa</taxon>
        <taxon>Nematoda</taxon>
        <taxon>Chromadorea</taxon>
        <taxon>Rhabditida</taxon>
        <taxon>Rhabditina</taxon>
        <taxon>Rhabditomorpha</taxon>
        <taxon>Strongyloidea</taxon>
        <taxon>Ancylostomatidae</taxon>
        <taxon>Ancylostomatinae</taxon>
        <taxon>Ancylostoma</taxon>
    </lineage>
</organism>
<feature type="compositionally biased region" description="Low complexity" evidence="10">
    <location>
        <begin position="99"/>
        <end position="112"/>
    </location>
</feature>
<dbReference type="GO" id="GO:0030286">
    <property type="term" value="C:dynein complex"/>
    <property type="evidence" value="ECO:0007669"/>
    <property type="project" value="UniProtKB-KW"/>
</dbReference>
<feature type="coiled-coil region" evidence="9">
    <location>
        <begin position="462"/>
        <end position="542"/>
    </location>
</feature>
<evidence type="ECO:0000256" key="4">
    <source>
        <dbReference type="ARBA" id="ARBA00022490"/>
    </source>
</evidence>
<evidence type="ECO:0000259" key="11">
    <source>
        <dbReference type="PROSITE" id="PS50245"/>
    </source>
</evidence>
<dbReference type="Pfam" id="PF01302">
    <property type="entry name" value="CAP_GLY"/>
    <property type="match status" value="1"/>
</dbReference>
<keyword evidence="5" id="KW-0493">Microtubule</keyword>
<feature type="domain" description="CAP-Gly" evidence="11">
    <location>
        <begin position="23"/>
        <end position="65"/>
    </location>
</feature>
<evidence type="ECO:0000256" key="7">
    <source>
        <dbReference type="ARBA" id="ARBA00023054"/>
    </source>
</evidence>
<comment type="similarity">
    <text evidence="2">Belongs to the dynactin 150 kDa subunit family.</text>
</comment>
<dbReference type="EMBL" id="KE124776">
    <property type="protein sequence ID" value="EPB80791.1"/>
    <property type="molecule type" value="Genomic_DNA"/>
</dbReference>
<evidence type="ECO:0000313" key="13">
    <source>
        <dbReference type="Proteomes" id="UP000054495"/>
    </source>
</evidence>
<name>A0A0D6MC04_9BILA</name>
<feature type="region of interest" description="Disordered" evidence="10">
    <location>
        <begin position="71"/>
        <end position="211"/>
    </location>
</feature>
<evidence type="ECO:0000313" key="12">
    <source>
        <dbReference type="EMBL" id="EPB80791.1"/>
    </source>
</evidence>
<dbReference type="PROSITE" id="PS50245">
    <property type="entry name" value="CAP_GLY_2"/>
    <property type="match status" value="1"/>
</dbReference>
<dbReference type="SMART" id="SM01052">
    <property type="entry name" value="CAP_GLY"/>
    <property type="match status" value="1"/>
</dbReference>
<gene>
    <name evidence="12" type="ORF">ANCCEY_00197</name>
</gene>
<keyword evidence="13" id="KW-1185">Reference proteome</keyword>
<dbReference type="InterPro" id="IPR000938">
    <property type="entry name" value="CAP-Gly_domain"/>
</dbReference>
<dbReference type="PROSITE" id="PS00845">
    <property type="entry name" value="CAP_GLY_1"/>
    <property type="match status" value="1"/>
</dbReference>
<reference evidence="12 13" key="1">
    <citation type="submission" date="2013-05" db="EMBL/GenBank/DDBJ databases">
        <title>Draft genome of the parasitic nematode Anyclostoma ceylanicum.</title>
        <authorList>
            <person name="Mitreva M."/>
        </authorList>
    </citation>
    <scope>NUCLEOTIDE SEQUENCE [LARGE SCALE GENOMIC DNA]</scope>
</reference>
<dbReference type="InterPro" id="IPR036859">
    <property type="entry name" value="CAP-Gly_dom_sf"/>
</dbReference>
<feature type="coiled-coil region" evidence="9">
    <location>
        <begin position="257"/>
        <end position="433"/>
    </location>
</feature>
<evidence type="ECO:0000256" key="6">
    <source>
        <dbReference type="ARBA" id="ARBA00023017"/>
    </source>
</evidence>
<evidence type="ECO:0000256" key="10">
    <source>
        <dbReference type="SAM" id="MobiDB-lite"/>
    </source>
</evidence>
<keyword evidence="4" id="KW-0963">Cytoplasm</keyword>
<comment type="subcellular location">
    <subcellularLocation>
        <location evidence="1">Cytoplasm</location>
        <location evidence="1">Cytoskeleton</location>
    </subcellularLocation>
</comment>
<evidence type="ECO:0000256" key="9">
    <source>
        <dbReference type="SAM" id="Coils"/>
    </source>
</evidence>
<accession>A0A0D6MC04</accession>
<evidence type="ECO:0000256" key="1">
    <source>
        <dbReference type="ARBA" id="ARBA00004245"/>
    </source>
</evidence>
<dbReference type="Pfam" id="PF12455">
    <property type="entry name" value="Dynactin"/>
    <property type="match status" value="1"/>
</dbReference>
<dbReference type="AlphaFoldDB" id="A0A0D6MC04"/>
<protein>
    <recommendedName>
        <fullName evidence="3">Dynactin subunit 1</fullName>
    </recommendedName>
</protein>
<evidence type="ECO:0000256" key="5">
    <source>
        <dbReference type="ARBA" id="ARBA00022701"/>
    </source>
</evidence>
<keyword evidence="7 9" id="KW-0175">Coiled coil</keyword>
<evidence type="ECO:0000256" key="3">
    <source>
        <dbReference type="ARBA" id="ARBA00016574"/>
    </source>
</evidence>
<dbReference type="PANTHER" id="PTHR18916">
    <property type="entry name" value="DYNACTIN 1-RELATED MICROTUBULE-BINDING"/>
    <property type="match status" value="1"/>
</dbReference>
<feature type="compositionally biased region" description="Basic and acidic residues" evidence="10">
    <location>
        <begin position="153"/>
        <end position="193"/>
    </location>
</feature>
<proteinExistence type="inferred from homology"/>
<dbReference type="Proteomes" id="UP000054495">
    <property type="component" value="Unassembled WGS sequence"/>
</dbReference>
<keyword evidence="8" id="KW-0206">Cytoskeleton</keyword>